<reference evidence="2" key="2">
    <citation type="submission" date="2023-05" db="EMBL/GenBank/DDBJ databases">
        <authorList>
            <consortium name="Lawrence Berkeley National Laboratory"/>
            <person name="Steindorff A."/>
            <person name="Hensen N."/>
            <person name="Bonometti L."/>
            <person name="Westerberg I."/>
            <person name="Brannstrom I.O."/>
            <person name="Guillou S."/>
            <person name="Cros-Aarteil S."/>
            <person name="Calhoun S."/>
            <person name="Haridas S."/>
            <person name="Kuo A."/>
            <person name="Mondo S."/>
            <person name="Pangilinan J."/>
            <person name="Riley R."/>
            <person name="Labutti K."/>
            <person name="Andreopoulos B."/>
            <person name="Lipzen A."/>
            <person name="Chen C."/>
            <person name="Yanf M."/>
            <person name="Daum C."/>
            <person name="Ng V."/>
            <person name="Clum A."/>
            <person name="Ohm R."/>
            <person name="Martin F."/>
            <person name="Silar P."/>
            <person name="Natvig D."/>
            <person name="Lalanne C."/>
            <person name="Gautier V."/>
            <person name="Ament-Velasquez S.L."/>
            <person name="Kruys A."/>
            <person name="Hutchinson M.I."/>
            <person name="Powell A.J."/>
            <person name="Barry K."/>
            <person name="Miller A.N."/>
            <person name="Grigoriev I.V."/>
            <person name="Debuchy R."/>
            <person name="Gladieux P."/>
            <person name="Thoren M.H."/>
            <person name="Johannesson H."/>
        </authorList>
    </citation>
    <scope>NUCLEOTIDE SEQUENCE</scope>
    <source>
        <strain evidence="2">PSN293</strain>
    </source>
</reference>
<keyword evidence="3" id="KW-1185">Reference proteome</keyword>
<feature type="region of interest" description="Disordered" evidence="1">
    <location>
        <begin position="780"/>
        <end position="807"/>
    </location>
</feature>
<proteinExistence type="predicted"/>
<evidence type="ECO:0000313" key="2">
    <source>
        <dbReference type="EMBL" id="KAK4220148.1"/>
    </source>
</evidence>
<dbReference type="Proteomes" id="UP001301769">
    <property type="component" value="Unassembled WGS sequence"/>
</dbReference>
<name>A0AAN7BDN4_9PEZI</name>
<protein>
    <submittedName>
        <fullName evidence="2">Uncharacterized protein</fullName>
    </submittedName>
</protein>
<evidence type="ECO:0000313" key="3">
    <source>
        <dbReference type="Proteomes" id="UP001301769"/>
    </source>
</evidence>
<dbReference type="EMBL" id="MU858045">
    <property type="protein sequence ID" value="KAK4220148.1"/>
    <property type="molecule type" value="Genomic_DNA"/>
</dbReference>
<gene>
    <name evidence="2" type="ORF">QBC37DRAFT_407967</name>
</gene>
<sequence length="819" mass="93567">MTLHTSHCRRVLHRQLLPPGDSIWISDNLLTAAFERYCRVSKLAHRNVGHIPGPLEGQRRLGRRRMGDLGLQYATSAPSWAFPVPLNLSDWQWEPPKPARELEKRPKARIGTQIMQWLETLAYPELNDPNEIVLDPTSSFVAQGTASLRAELDAFLSAPMTEPLSALEGAARAFMAEFEEALRLGSIPPDSVLPIFQEAWQGLEKIYVGRSQGHQLYVDLCSVLMTGISECRVFDPRHFHAGFWRSVVAKMTQIKYEDRLCHPVNQVMVQMSKLAFGPAVSAIWLQIMNHIPVEATPAVHNGVLRMLDAAFQKWNTCPDDNCIAETYMSILLDPSLETGEAKLRDVWERACTRVRERENNKNTKLLRPLGKLSHDVKVGIIEIRNIALAMRHVNPEIHAELLDRAWEQLSRSDTTSGILKYNWLCVLAQIPGVSSNYLFESIARLAVGQEGVHTFSQRQISALLLLQWRSRGYLHDLTEQVCTTYDRWYSQTRGDSALMCLAMAVWWRTPYEYSWGLLSSLGLVLKKINGMDRLLKSIQTVILMPPKQRPNVPLEFLERVAGAVKDHRTAIKLHHLYMNNRRRHDRAWYPAVFKPYVSAIIQDGTIPAGKLWEVLGMKMYQKPPRSGEEMWVLIHQHLGKHGEKRAEIVEQAVAEYASAPHLKNRVAFRHVAQCIRYLERRLDVLPEGAAKALYDIVTRDLHEGEKGRLDRLKWLVTVIRRNYGDEVAERSRVALIRFREEVKTCKKYKAIQAQMESAMKDELARAEIWDGEEEEVMKKLNSEQKKKKEKQTVVRGESAGTMSSNDPIEKALTAAFKGR</sequence>
<evidence type="ECO:0000256" key="1">
    <source>
        <dbReference type="SAM" id="MobiDB-lite"/>
    </source>
</evidence>
<comment type="caution">
    <text evidence="2">The sequence shown here is derived from an EMBL/GenBank/DDBJ whole genome shotgun (WGS) entry which is preliminary data.</text>
</comment>
<reference evidence="2" key="1">
    <citation type="journal article" date="2023" name="Mol. Phylogenet. Evol.">
        <title>Genome-scale phylogeny and comparative genomics of the fungal order Sordariales.</title>
        <authorList>
            <person name="Hensen N."/>
            <person name="Bonometti L."/>
            <person name="Westerberg I."/>
            <person name="Brannstrom I.O."/>
            <person name="Guillou S."/>
            <person name="Cros-Aarteil S."/>
            <person name="Calhoun S."/>
            <person name="Haridas S."/>
            <person name="Kuo A."/>
            <person name="Mondo S."/>
            <person name="Pangilinan J."/>
            <person name="Riley R."/>
            <person name="LaButti K."/>
            <person name="Andreopoulos B."/>
            <person name="Lipzen A."/>
            <person name="Chen C."/>
            <person name="Yan M."/>
            <person name="Daum C."/>
            <person name="Ng V."/>
            <person name="Clum A."/>
            <person name="Steindorff A."/>
            <person name="Ohm R.A."/>
            <person name="Martin F."/>
            <person name="Silar P."/>
            <person name="Natvig D.O."/>
            <person name="Lalanne C."/>
            <person name="Gautier V."/>
            <person name="Ament-Velasquez S.L."/>
            <person name="Kruys A."/>
            <person name="Hutchinson M.I."/>
            <person name="Powell A.J."/>
            <person name="Barry K."/>
            <person name="Miller A.N."/>
            <person name="Grigoriev I.V."/>
            <person name="Debuchy R."/>
            <person name="Gladieux P."/>
            <person name="Hiltunen Thoren M."/>
            <person name="Johannesson H."/>
        </authorList>
    </citation>
    <scope>NUCLEOTIDE SEQUENCE</scope>
    <source>
        <strain evidence="2">PSN293</strain>
    </source>
</reference>
<feature type="compositionally biased region" description="Basic and acidic residues" evidence="1">
    <location>
        <begin position="780"/>
        <end position="792"/>
    </location>
</feature>
<organism evidence="2 3">
    <name type="scientific">Rhypophila decipiens</name>
    <dbReference type="NCBI Taxonomy" id="261697"/>
    <lineage>
        <taxon>Eukaryota</taxon>
        <taxon>Fungi</taxon>
        <taxon>Dikarya</taxon>
        <taxon>Ascomycota</taxon>
        <taxon>Pezizomycotina</taxon>
        <taxon>Sordariomycetes</taxon>
        <taxon>Sordariomycetidae</taxon>
        <taxon>Sordariales</taxon>
        <taxon>Naviculisporaceae</taxon>
        <taxon>Rhypophila</taxon>
    </lineage>
</organism>
<dbReference type="AlphaFoldDB" id="A0AAN7BDN4"/>
<accession>A0AAN7BDN4</accession>